<feature type="non-terminal residue" evidence="1">
    <location>
        <position position="112"/>
    </location>
</feature>
<comment type="caution">
    <text evidence="1">The sequence shown here is derived from an EMBL/GenBank/DDBJ whole genome shotgun (WGS) entry which is preliminary data.</text>
</comment>
<keyword evidence="2" id="KW-1185">Reference proteome</keyword>
<protein>
    <submittedName>
        <fullName evidence="1">Uncharacterized protein</fullName>
    </submittedName>
</protein>
<gene>
    <name evidence="1" type="ORF">CU098_012627</name>
</gene>
<sequence length="112" mass="12958">MRHQKHRGLIFQGLDHINSLIQSLQQSIAEIEILKSGKFWREHGEKSAGFLKRTQVSRQNQRSIIELRDPVTEELCQEQHDISRIATKFYTSLFTPSPTDTVALRAMTRSIP</sequence>
<dbReference type="Proteomes" id="UP000253551">
    <property type="component" value="Unassembled WGS sequence"/>
</dbReference>
<evidence type="ECO:0000313" key="1">
    <source>
        <dbReference type="EMBL" id="RCI02774.1"/>
    </source>
</evidence>
<organism evidence="1 2">
    <name type="scientific">Rhizopus stolonifer</name>
    <name type="common">Rhizopus nigricans</name>
    <dbReference type="NCBI Taxonomy" id="4846"/>
    <lineage>
        <taxon>Eukaryota</taxon>
        <taxon>Fungi</taxon>
        <taxon>Fungi incertae sedis</taxon>
        <taxon>Mucoromycota</taxon>
        <taxon>Mucoromycotina</taxon>
        <taxon>Mucoromycetes</taxon>
        <taxon>Mucorales</taxon>
        <taxon>Mucorineae</taxon>
        <taxon>Rhizopodaceae</taxon>
        <taxon>Rhizopus</taxon>
    </lineage>
</organism>
<proteinExistence type="predicted"/>
<dbReference type="AlphaFoldDB" id="A0A367KKL4"/>
<accession>A0A367KKL4</accession>
<dbReference type="EMBL" id="PJQM01001264">
    <property type="protein sequence ID" value="RCI02774.1"/>
    <property type="molecule type" value="Genomic_DNA"/>
</dbReference>
<reference evidence="1 2" key="1">
    <citation type="journal article" date="2018" name="G3 (Bethesda)">
        <title>Phylogenetic and Phylogenomic Definition of Rhizopus Species.</title>
        <authorList>
            <person name="Gryganskyi A.P."/>
            <person name="Golan J."/>
            <person name="Dolatabadi S."/>
            <person name="Mondo S."/>
            <person name="Robb S."/>
            <person name="Idnurm A."/>
            <person name="Muszewska A."/>
            <person name="Steczkiewicz K."/>
            <person name="Masonjones S."/>
            <person name="Liao H.L."/>
            <person name="Gajdeczka M.T."/>
            <person name="Anike F."/>
            <person name="Vuek A."/>
            <person name="Anishchenko I.M."/>
            <person name="Voigt K."/>
            <person name="de Hoog G.S."/>
            <person name="Smith M.E."/>
            <person name="Heitman J."/>
            <person name="Vilgalys R."/>
            <person name="Stajich J.E."/>
        </authorList>
    </citation>
    <scope>NUCLEOTIDE SEQUENCE [LARGE SCALE GENOMIC DNA]</scope>
    <source>
        <strain evidence="1 2">LSU 92-RS-03</strain>
    </source>
</reference>
<evidence type="ECO:0000313" key="2">
    <source>
        <dbReference type="Proteomes" id="UP000253551"/>
    </source>
</evidence>
<dbReference type="OrthoDB" id="2290280at2759"/>
<name>A0A367KKL4_RHIST</name>